<dbReference type="EMBL" id="CAJFDH010000005">
    <property type="protein sequence ID" value="CAD5223704.1"/>
    <property type="molecule type" value="Genomic_DNA"/>
</dbReference>
<dbReference type="PANTHER" id="PTHR10145">
    <property type="entry name" value="TRANSCRIPTION ELONGATION FACTOR SPT6"/>
    <property type="match status" value="1"/>
</dbReference>
<dbReference type="InterPro" id="IPR017072">
    <property type="entry name" value="TF_Spt6"/>
</dbReference>
<keyword evidence="9" id="KW-1185">Reference proteome</keyword>
<dbReference type="OrthoDB" id="343921at2759"/>
<dbReference type="Gene3D" id="3.30.505.10">
    <property type="entry name" value="SH2 domain"/>
    <property type="match status" value="2"/>
</dbReference>
<sequence>MSSYLQDQAEESENEGSVSSVESDAPKSKKRKVEDQKKKRKIESSDEDDDEEDDDARAREEMKGFVVDEEEDDNEDEDGSDDDKKSEKSESDADDLLDDDLDLVNENIGVKVGGRVQISDDEDDREKIQRELFNGAANDYDDEDDFVERRPSRRERSRSRSESSHESEEDDRFIVEDDEGSRRRRHRGGASNRAELREAQDIFGFEDEDILGINDILGEGDDYDEEGGEESRQEKTLLNVLEPEDLELHKSEDHKIIYADIPERFQVRPIPVQKAEEDELKMEAQWIMKRAFDNSNLVSHQEGYALVKQNMSNEDKLRNEAPEKIQEALNFIRNSNLEVLFIAFYRKEHVDEVLSIQDLWAIYEYDERWLHLRDRQNRLKELMRRMETFVSEVPESEGLVRPVKPDDYAKIEIAETNEEVNDCFEHFQLYYSNFLTRMVQHEIEKNQDPDHQAQAVPKTTAKNDKYWSCAFNGPGDVVKHFGLTSEQVAENFEFPRHIAQSSEYAPMDVAQSLVNQLFENPEMIIKGAKYVFAYQLSREPAVRRRIRLMYRNYAKLRVYPTRRGIVDIDESNPIYPRRYLTNKSVRTLKHAEFLEYHAAKQQGLLNVEIYVDPEGSDTNIAEDFMRNEDIFGEMTETSFAAMEWKRLREESLKQCIMEMLCPYFAKETYEVLLDEAKKHVMRECRSKLETTLMVGRYQKTVRYDHDDDEEREHTRDVRIVCIAPTAEFSGESQAVCLDENGLMVDHCPVTFHSKFRNEGVNWDVSLRAFVAMVRKHRPHVIAIAGTDLRSIGLKRDLERHIDEAVNDDRLDVKVPVEIVSTETAKIYCNSKTGREEFPHQHPNTRLAISAGRCLLDPLLEYARLFNKENDYLSIKLHPLQGELPERDLSWAFQREFVNRVNEVGVDINYCIEFPHTNGVMQFVCGFGPRKAEHVMQLLEHQGLVLDARSKLVTLCSLGPTIFINSAGFIKIDIEKVRDTADDYVEQLDGSRVHPETYEWARKMAMDALEYDETNDPANAIDDVIQQPDRLKELDLDAFAEELARQGFGDKQVTLYDIRAELNNRYADLREQYQSLQGMDLFKILVLNPEYYAEGKLVSGRVQRVQMKRGDPDRPELDPTDPRNQVGVRVMLDEGVSGFIRRKDCSDDPDSIRDLNDVFKPQMPIICKVIQFNDNNFSCNLSCKGSDLKSAQPVMDECFDQERCDADNKKLEMKKSMNTFKTRFVKRVISHQAFHNVTHADAERMLKTMNQGEAIIRPSSKSMNHLTVTWKVAEGVYQHVNIEESKKKHYFNLGKVLTINGESYEDLDEILARFVTPMAEYAREVLNHKYALDCIFEDSKAEIEANIKAQREQAPSRIPYVFTVSREYPGKFVISYQLRKSLHEYFTVMPEGIRFRKLRFPQFESMINWFKLHYREPPPR</sequence>
<dbReference type="Pfam" id="PF17674">
    <property type="entry name" value="HHH_9"/>
    <property type="match status" value="1"/>
</dbReference>
<dbReference type="CDD" id="cd09918">
    <property type="entry name" value="SH2_Nterm_SPT6_like"/>
    <property type="match status" value="1"/>
</dbReference>
<dbReference type="GO" id="GO:0140673">
    <property type="term" value="P:transcription elongation-coupled chromatin remodeling"/>
    <property type="evidence" value="ECO:0007669"/>
    <property type="project" value="InterPro"/>
</dbReference>
<dbReference type="SUPFAM" id="SSF50249">
    <property type="entry name" value="Nucleic acid-binding proteins"/>
    <property type="match status" value="1"/>
</dbReference>
<dbReference type="SUPFAM" id="SSF47781">
    <property type="entry name" value="RuvA domain 2-like"/>
    <property type="match status" value="2"/>
</dbReference>
<feature type="compositionally biased region" description="Acidic residues" evidence="6">
    <location>
        <begin position="67"/>
        <end position="81"/>
    </location>
</feature>
<dbReference type="InterPro" id="IPR000980">
    <property type="entry name" value="SH2"/>
</dbReference>
<dbReference type="PANTHER" id="PTHR10145:SF6">
    <property type="entry name" value="TRANSCRIPTION ELONGATION FACTOR SPT6"/>
    <property type="match status" value="1"/>
</dbReference>
<dbReference type="Pfam" id="PF14635">
    <property type="entry name" value="HHH_7"/>
    <property type="match status" value="1"/>
</dbReference>
<dbReference type="InterPro" id="IPR028083">
    <property type="entry name" value="Spt6_acidic_N_dom"/>
</dbReference>
<organism evidence="8 9">
    <name type="scientific">Bursaphelenchus okinawaensis</name>
    <dbReference type="NCBI Taxonomy" id="465554"/>
    <lineage>
        <taxon>Eukaryota</taxon>
        <taxon>Metazoa</taxon>
        <taxon>Ecdysozoa</taxon>
        <taxon>Nematoda</taxon>
        <taxon>Chromadorea</taxon>
        <taxon>Rhabditida</taxon>
        <taxon>Tylenchina</taxon>
        <taxon>Tylenchomorpha</taxon>
        <taxon>Aphelenchoidea</taxon>
        <taxon>Aphelenchoididae</taxon>
        <taxon>Bursaphelenchus</taxon>
    </lineage>
</organism>
<dbReference type="InterPro" id="IPR010994">
    <property type="entry name" value="RuvA_2-like"/>
</dbReference>
<dbReference type="CDD" id="cd00164">
    <property type="entry name" value="S1_like"/>
    <property type="match status" value="1"/>
</dbReference>
<comment type="subunit">
    <text evidence="5">Interacts with glp-1 and lin-12.</text>
</comment>
<feature type="compositionally biased region" description="Acidic residues" evidence="6">
    <location>
        <begin position="167"/>
        <end position="179"/>
    </location>
</feature>
<dbReference type="Pfam" id="PF14641">
    <property type="entry name" value="HTH_44"/>
    <property type="match status" value="1"/>
</dbReference>
<comment type="similarity">
    <text evidence="2 5">Belongs to the SPT6 family.</text>
</comment>
<dbReference type="Gene3D" id="1.10.150.850">
    <property type="entry name" value="Spt6, helix-hairpin-helix domain"/>
    <property type="match status" value="1"/>
</dbReference>
<dbReference type="InterPro" id="IPR035019">
    <property type="entry name" value="Spt6_SH2_N"/>
</dbReference>
<dbReference type="Gene3D" id="2.40.50.140">
    <property type="entry name" value="Nucleic acid-binding proteins"/>
    <property type="match status" value="1"/>
</dbReference>
<dbReference type="Gene3D" id="1.10.10.650">
    <property type="entry name" value="RuvA domain 2-like"/>
    <property type="match status" value="1"/>
</dbReference>
<evidence type="ECO:0000256" key="1">
    <source>
        <dbReference type="ARBA" id="ARBA00004123"/>
    </source>
</evidence>
<dbReference type="Pfam" id="PF14639">
    <property type="entry name" value="YqgF"/>
    <property type="match status" value="1"/>
</dbReference>
<reference evidence="8" key="1">
    <citation type="submission" date="2020-09" db="EMBL/GenBank/DDBJ databases">
        <authorList>
            <person name="Kikuchi T."/>
        </authorList>
    </citation>
    <scope>NUCLEOTIDE SEQUENCE</scope>
    <source>
        <strain evidence="8">SH1</strain>
    </source>
</reference>
<keyword evidence="3 5" id="KW-0804">Transcription</keyword>
<dbReference type="InterPro" id="IPR028088">
    <property type="entry name" value="Spt6_HTH_DNA-bd_dom"/>
</dbReference>
<dbReference type="SUPFAM" id="SSF158832">
    <property type="entry name" value="Tex N-terminal region-like"/>
    <property type="match status" value="1"/>
</dbReference>
<evidence type="ECO:0000256" key="6">
    <source>
        <dbReference type="SAM" id="MobiDB-lite"/>
    </source>
</evidence>
<dbReference type="Pfam" id="PF14633">
    <property type="entry name" value="SH2_2"/>
    <property type="match status" value="1"/>
</dbReference>
<dbReference type="InterPro" id="IPR037027">
    <property type="entry name" value="YqgF/RNaseH-like_dom_sf"/>
</dbReference>
<comment type="function">
    <text evidence="5">Histone H3-H4 chaperone that plays a role in maintenance of chromatin structure during RNA polymerase II transcription elongation.</text>
</comment>
<feature type="compositionally biased region" description="Basic and acidic residues" evidence="6">
    <location>
        <begin position="24"/>
        <end position="37"/>
    </location>
</feature>
<dbReference type="Proteomes" id="UP000614601">
    <property type="component" value="Unassembled WGS sequence"/>
</dbReference>
<dbReference type="InterPro" id="IPR023323">
    <property type="entry name" value="Tex-like_dom_sf"/>
</dbReference>
<dbReference type="Proteomes" id="UP000783686">
    <property type="component" value="Unassembled WGS sequence"/>
</dbReference>
<dbReference type="InterPro" id="IPR035420">
    <property type="entry name" value="Spt6_SH2"/>
</dbReference>
<dbReference type="CDD" id="cd09928">
    <property type="entry name" value="SH2_Cterm_SPT6_like"/>
    <property type="match status" value="1"/>
</dbReference>
<dbReference type="EMBL" id="CAJFCW020000005">
    <property type="protein sequence ID" value="CAG9118537.1"/>
    <property type="molecule type" value="Genomic_DNA"/>
</dbReference>
<dbReference type="Gene3D" id="1.10.10.2740">
    <property type="entry name" value="Spt6, Death-like domain"/>
    <property type="match status" value="1"/>
</dbReference>
<dbReference type="InterPro" id="IPR012340">
    <property type="entry name" value="NA-bd_OB-fold"/>
</dbReference>
<evidence type="ECO:0000313" key="9">
    <source>
        <dbReference type="Proteomes" id="UP000614601"/>
    </source>
</evidence>
<dbReference type="InterPro" id="IPR042066">
    <property type="entry name" value="Spt6_death-like"/>
</dbReference>
<protein>
    <recommendedName>
        <fullName evidence="5">Suppressor of Ty 6 homolog</fullName>
    </recommendedName>
</protein>
<dbReference type="InterPro" id="IPR023319">
    <property type="entry name" value="Tex-like_HTH_dom_sf"/>
</dbReference>
<evidence type="ECO:0000256" key="4">
    <source>
        <dbReference type="ARBA" id="ARBA00023242"/>
    </source>
</evidence>
<dbReference type="Gene3D" id="1.10.3500.10">
    <property type="entry name" value="Tex N-terminal region-like"/>
    <property type="match status" value="1"/>
</dbReference>
<keyword evidence="4 5" id="KW-0539">Nucleus</keyword>
<dbReference type="GO" id="GO:0003677">
    <property type="term" value="F:DNA binding"/>
    <property type="evidence" value="ECO:0007669"/>
    <property type="project" value="InterPro"/>
</dbReference>
<evidence type="ECO:0000259" key="7">
    <source>
        <dbReference type="PROSITE" id="PS50126"/>
    </source>
</evidence>
<dbReference type="PIRSF" id="PIRSF036947">
    <property type="entry name" value="Spt6"/>
    <property type="match status" value="1"/>
</dbReference>
<accession>A0A811L9A4</accession>
<name>A0A811L9A4_9BILA</name>
<dbReference type="GO" id="GO:0034728">
    <property type="term" value="P:nucleosome organization"/>
    <property type="evidence" value="ECO:0007669"/>
    <property type="project" value="TreeGrafter"/>
</dbReference>
<evidence type="ECO:0000256" key="3">
    <source>
        <dbReference type="ARBA" id="ARBA00023163"/>
    </source>
</evidence>
<dbReference type="Pfam" id="PF14632">
    <property type="entry name" value="SPT6_acidic"/>
    <property type="match status" value="1"/>
</dbReference>
<dbReference type="SUPFAM" id="SSF53098">
    <property type="entry name" value="Ribonuclease H-like"/>
    <property type="match status" value="1"/>
</dbReference>
<dbReference type="GO" id="GO:0031491">
    <property type="term" value="F:nucleosome binding"/>
    <property type="evidence" value="ECO:0007669"/>
    <property type="project" value="TreeGrafter"/>
</dbReference>
<feature type="domain" description="S1 motif" evidence="7">
    <location>
        <begin position="1094"/>
        <end position="1183"/>
    </location>
</feature>
<dbReference type="InterPro" id="IPR035018">
    <property type="entry name" value="Spt6_SH2_C"/>
</dbReference>
<dbReference type="InterPro" id="IPR041692">
    <property type="entry name" value="HHH_9"/>
</dbReference>
<evidence type="ECO:0000256" key="2">
    <source>
        <dbReference type="ARBA" id="ARBA00009253"/>
    </source>
</evidence>
<dbReference type="FunFam" id="1.10.10.2740:FF:000002">
    <property type="entry name" value="Transcription elongation factor Spt6"/>
    <property type="match status" value="1"/>
</dbReference>
<dbReference type="InterPro" id="IPR028231">
    <property type="entry name" value="Spt6_YqgF"/>
</dbReference>
<gene>
    <name evidence="8" type="ORF">BOKJ2_LOCUS10474</name>
</gene>
<feature type="compositionally biased region" description="Acidic residues" evidence="6">
    <location>
        <begin position="92"/>
        <end position="103"/>
    </location>
</feature>
<dbReference type="GO" id="GO:0042393">
    <property type="term" value="F:histone binding"/>
    <property type="evidence" value="ECO:0007669"/>
    <property type="project" value="TreeGrafter"/>
</dbReference>
<dbReference type="SUPFAM" id="SSF55550">
    <property type="entry name" value="SH2 domain"/>
    <property type="match status" value="1"/>
</dbReference>
<evidence type="ECO:0000256" key="5">
    <source>
        <dbReference type="PIRNR" id="PIRNR036947"/>
    </source>
</evidence>
<dbReference type="InterPro" id="IPR012337">
    <property type="entry name" value="RNaseH-like_sf"/>
</dbReference>
<dbReference type="InterPro" id="IPR003029">
    <property type="entry name" value="S1_domain"/>
</dbReference>
<dbReference type="PROSITE" id="PS50126">
    <property type="entry name" value="S1"/>
    <property type="match status" value="1"/>
</dbReference>
<comment type="caution">
    <text evidence="8">The sequence shown here is derived from an EMBL/GenBank/DDBJ whole genome shotgun (WGS) entry which is preliminary data.</text>
</comment>
<dbReference type="InterPro" id="IPR032706">
    <property type="entry name" value="Spt6_HHH"/>
</dbReference>
<feature type="compositionally biased region" description="Basic and acidic residues" evidence="6">
    <location>
        <begin position="82"/>
        <end position="91"/>
    </location>
</feature>
<dbReference type="Gene3D" id="3.30.420.140">
    <property type="entry name" value="YqgF/RNase H-like domain"/>
    <property type="match status" value="1"/>
</dbReference>
<dbReference type="SMART" id="SM00252">
    <property type="entry name" value="SH2"/>
    <property type="match status" value="1"/>
</dbReference>
<dbReference type="GO" id="GO:0008023">
    <property type="term" value="C:transcription elongation factor complex"/>
    <property type="evidence" value="ECO:0007669"/>
    <property type="project" value="TreeGrafter"/>
</dbReference>
<feature type="region of interest" description="Disordered" evidence="6">
    <location>
        <begin position="1"/>
        <end position="192"/>
    </location>
</feature>
<proteinExistence type="inferred from homology"/>
<evidence type="ECO:0000313" key="8">
    <source>
        <dbReference type="EMBL" id="CAD5223704.1"/>
    </source>
</evidence>
<feature type="compositionally biased region" description="Acidic residues" evidence="6">
    <location>
        <begin position="45"/>
        <end position="55"/>
    </location>
</feature>
<comment type="subcellular location">
    <subcellularLocation>
        <location evidence="1 5">Nucleus</location>
    </subcellularLocation>
</comment>
<dbReference type="InterPro" id="IPR036860">
    <property type="entry name" value="SH2_dom_sf"/>
</dbReference>